<evidence type="ECO:0000256" key="4">
    <source>
        <dbReference type="PIRSR" id="PIRSR606118-50"/>
    </source>
</evidence>
<evidence type="ECO:0000256" key="3">
    <source>
        <dbReference type="ARBA" id="ARBA00023172"/>
    </source>
</evidence>
<dbReference type="Gene3D" id="3.40.50.1390">
    <property type="entry name" value="Resolvase, N-terminal catalytic domain"/>
    <property type="match status" value="1"/>
</dbReference>
<feature type="domain" description="Resolvase/invertase-type recombinase catalytic" evidence="8">
    <location>
        <begin position="3"/>
        <end position="152"/>
    </location>
</feature>
<feature type="active site" description="O-(5'-phospho-DNA)-serine intermediate" evidence="4 5">
    <location>
        <position position="11"/>
    </location>
</feature>
<dbReference type="Pfam" id="PF13408">
    <property type="entry name" value="Zn_ribbon_recom"/>
    <property type="match status" value="1"/>
</dbReference>
<dbReference type="PANTHER" id="PTHR30461:SF23">
    <property type="entry name" value="DNA RECOMBINASE-RELATED"/>
    <property type="match status" value="1"/>
</dbReference>
<evidence type="ECO:0008006" key="11">
    <source>
        <dbReference type="Google" id="ProtNLM"/>
    </source>
</evidence>
<dbReference type="InterPro" id="IPR050639">
    <property type="entry name" value="SSR_resolvase"/>
</dbReference>
<reference evidence="10" key="1">
    <citation type="submission" date="2020-02" db="EMBL/GenBank/DDBJ databases">
        <authorList>
            <person name="Meier V. D."/>
        </authorList>
    </citation>
    <scope>NUCLEOTIDE SEQUENCE</scope>
    <source>
        <strain evidence="10">AVDCRST_MAG93</strain>
    </source>
</reference>
<accession>A0A6J4JP55</accession>
<evidence type="ECO:0000256" key="2">
    <source>
        <dbReference type="ARBA" id="ARBA00023125"/>
    </source>
</evidence>
<keyword evidence="2" id="KW-0238">DNA-binding</keyword>
<dbReference type="GO" id="GO:0003677">
    <property type="term" value="F:DNA binding"/>
    <property type="evidence" value="ECO:0007669"/>
    <property type="project" value="UniProtKB-KW"/>
</dbReference>
<dbReference type="InterPro" id="IPR025827">
    <property type="entry name" value="Zn_ribbon_recom_dom"/>
</dbReference>
<dbReference type="InterPro" id="IPR006119">
    <property type="entry name" value="Resolv_N"/>
</dbReference>
<dbReference type="Pfam" id="PF00239">
    <property type="entry name" value="Resolvase"/>
    <property type="match status" value="1"/>
</dbReference>
<evidence type="ECO:0000256" key="1">
    <source>
        <dbReference type="ARBA" id="ARBA00022908"/>
    </source>
</evidence>
<dbReference type="PROSITE" id="PS51736">
    <property type="entry name" value="RECOMBINASES_3"/>
    <property type="match status" value="1"/>
</dbReference>
<name>A0A6J4JP55_9CHLR</name>
<evidence type="ECO:0000313" key="10">
    <source>
        <dbReference type="EMBL" id="CAA9283851.1"/>
    </source>
</evidence>
<gene>
    <name evidence="10" type="ORF">AVDCRST_MAG93-3383</name>
</gene>
<proteinExistence type="predicted"/>
<dbReference type="InterPro" id="IPR011109">
    <property type="entry name" value="DNA_bind_recombinase_dom"/>
</dbReference>
<dbReference type="Gene3D" id="3.90.1750.20">
    <property type="entry name" value="Putative Large Serine Recombinase, Chain B, Domain 2"/>
    <property type="match status" value="1"/>
</dbReference>
<dbReference type="CDD" id="cd00338">
    <property type="entry name" value="Ser_Recombinase"/>
    <property type="match status" value="1"/>
</dbReference>
<dbReference type="GO" id="GO:0000150">
    <property type="term" value="F:DNA strand exchange activity"/>
    <property type="evidence" value="ECO:0007669"/>
    <property type="project" value="InterPro"/>
</dbReference>
<evidence type="ECO:0000259" key="9">
    <source>
        <dbReference type="PROSITE" id="PS51737"/>
    </source>
</evidence>
<dbReference type="InterPro" id="IPR036162">
    <property type="entry name" value="Resolvase-like_N_sf"/>
</dbReference>
<dbReference type="Pfam" id="PF07508">
    <property type="entry name" value="Recombinase"/>
    <property type="match status" value="1"/>
</dbReference>
<feature type="region of interest" description="Disordered" evidence="7">
    <location>
        <begin position="264"/>
        <end position="298"/>
    </location>
</feature>
<dbReference type="InterPro" id="IPR006118">
    <property type="entry name" value="Recombinase_CS"/>
</dbReference>
<keyword evidence="1" id="KW-0229">DNA integration</keyword>
<dbReference type="InterPro" id="IPR038109">
    <property type="entry name" value="DNA_bind_recomb_sf"/>
</dbReference>
<evidence type="ECO:0000256" key="5">
    <source>
        <dbReference type="PROSITE-ProRule" id="PRU10137"/>
    </source>
</evidence>
<dbReference type="GO" id="GO:0015074">
    <property type="term" value="P:DNA integration"/>
    <property type="evidence" value="ECO:0007669"/>
    <property type="project" value="UniProtKB-KW"/>
</dbReference>
<dbReference type="SUPFAM" id="SSF53041">
    <property type="entry name" value="Resolvase-like"/>
    <property type="match status" value="1"/>
</dbReference>
<dbReference type="SMART" id="SM00857">
    <property type="entry name" value="Resolvase"/>
    <property type="match status" value="1"/>
</dbReference>
<dbReference type="PANTHER" id="PTHR30461">
    <property type="entry name" value="DNA-INVERTASE FROM LAMBDOID PROPHAGE"/>
    <property type="match status" value="1"/>
</dbReference>
<keyword evidence="6" id="KW-0175">Coiled coil</keyword>
<dbReference type="EMBL" id="CADCTR010001154">
    <property type="protein sequence ID" value="CAA9283851.1"/>
    <property type="molecule type" value="Genomic_DNA"/>
</dbReference>
<feature type="domain" description="Recombinase" evidence="9">
    <location>
        <begin position="154"/>
        <end position="270"/>
    </location>
</feature>
<feature type="region of interest" description="Disordered" evidence="7">
    <location>
        <begin position="596"/>
        <end position="622"/>
    </location>
</feature>
<feature type="compositionally biased region" description="Basic and acidic residues" evidence="7">
    <location>
        <begin position="264"/>
        <end position="274"/>
    </location>
</feature>
<evidence type="ECO:0000256" key="7">
    <source>
        <dbReference type="SAM" id="MobiDB-lite"/>
    </source>
</evidence>
<protein>
    <recommendedName>
        <fullName evidence="11">Recombinase family protein</fullName>
    </recommendedName>
</protein>
<evidence type="ECO:0000256" key="6">
    <source>
        <dbReference type="SAM" id="Coils"/>
    </source>
</evidence>
<dbReference type="PROSITE" id="PS00397">
    <property type="entry name" value="RECOMBINASES_1"/>
    <property type="match status" value="1"/>
</dbReference>
<evidence type="ECO:0000259" key="8">
    <source>
        <dbReference type="PROSITE" id="PS51736"/>
    </source>
</evidence>
<feature type="coiled-coil region" evidence="6">
    <location>
        <begin position="461"/>
        <end position="498"/>
    </location>
</feature>
<dbReference type="PROSITE" id="PS51737">
    <property type="entry name" value="RECOMBINASE_DNA_BIND"/>
    <property type="match status" value="1"/>
</dbReference>
<dbReference type="AlphaFoldDB" id="A0A6J4JP55"/>
<sequence>MVRAVLYIRVSTEEQAKSGYSIPDQKRELERHAEHQGYEVVDTLIDDGYSGASMDRPGLRKVYEMAENGQIDAVLATKRDRLFRNHYYRLRTDKDLQECGVRLVALNDTGNKIGDSVLDSYAEYEREEFIRRSRSGKRQKARDGKVVPAGNNLPYGFSYNHDKSNYVSNPPEMSTVRRMFEMMATGSSLKGVCKALDNEGLPTPGGSKFWNPITVRRYLLSDAYKPHTVDELLTLGVTANVVNALDPEKTYGVWWYGKDRVEKTDEPKKRKDGQPRVNASKKPRRYNRQQRDDKIPVPIPDAGIPREWVEATRRYFETYRGWKLTPDGRPKEGAHFYELRGFVYCGACGRKMTGYQNSSRKYYYYQCQARRNHGKKACPDSFNYNAEKLETRIMRDVDKLLQDPERVRRQLDEAIAAETANIRNPHAESITWIKTIQDCDKRRAHILDRYLELADETLMSKDELRQRVSVVDQEKATAERHLNEARDGESRVEELRATKRTILSAYANGIIHDGIRYFDGPMRHGIYDALGLRVAVETDGTLTVDYSVDANVIKLTREVETYAAEPDIVVGPLTRARSETAMNMVVMKCRGETCRPRGPAASTNVATTPARMADGGAPATTM</sequence>
<keyword evidence="3" id="KW-0233">DNA recombination</keyword>
<organism evidence="10">
    <name type="scientific">uncultured Chloroflexia bacterium</name>
    <dbReference type="NCBI Taxonomy" id="1672391"/>
    <lineage>
        <taxon>Bacteria</taxon>
        <taxon>Bacillati</taxon>
        <taxon>Chloroflexota</taxon>
        <taxon>Chloroflexia</taxon>
        <taxon>environmental samples</taxon>
    </lineage>
</organism>
<feature type="compositionally biased region" description="Basic residues" evidence="7">
    <location>
        <begin position="279"/>
        <end position="288"/>
    </location>
</feature>